<feature type="region of interest" description="Disordered" evidence="1">
    <location>
        <begin position="270"/>
        <end position="296"/>
    </location>
</feature>
<feature type="region of interest" description="Disordered" evidence="1">
    <location>
        <begin position="1"/>
        <end position="21"/>
    </location>
</feature>
<dbReference type="Pfam" id="PF25797">
    <property type="entry name" value="PDF2_C"/>
    <property type="match status" value="1"/>
</dbReference>
<feature type="domain" description="HD-Zip IV C-terminal" evidence="2">
    <location>
        <begin position="3"/>
        <end position="154"/>
    </location>
</feature>
<keyword evidence="4" id="KW-1185">Reference proteome</keyword>
<dbReference type="Proteomes" id="UP001457282">
    <property type="component" value="Unassembled WGS sequence"/>
</dbReference>
<evidence type="ECO:0000259" key="2">
    <source>
        <dbReference type="Pfam" id="PF25797"/>
    </source>
</evidence>
<dbReference type="PANTHER" id="PTHR45654:SF77">
    <property type="entry name" value="HOMEOBOX-LEUCINE ZIPPER PROTEIN MERISTEM L1"/>
    <property type="match status" value="1"/>
</dbReference>
<accession>A0AAW1Y3C6</accession>
<proteinExistence type="predicted"/>
<evidence type="ECO:0000313" key="3">
    <source>
        <dbReference type="EMBL" id="KAK9942971.1"/>
    </source>
</evidence>
<organism evidence="3 4">
    <name type="scientific">Rubus argutus</name>
    <name type="common">Southern blackberry</name>
    <dbReference type="NCBI Taxonomy" id="59490"/>
    <lineage>
        <taxon>Eukaryota</taxon>
        <taxon>Viridiplantae</taxon>
        <taxon>Streptophyta</taxon>
        <taxon>Embryophyta</taxon>
        <taxon>Tracheophyta</taxon>
        <taxon>Spermatophyta</taxon>
        <taxon>Magnoliopsida</taxon>
        <taxon>eudicotyledons</taxon>
        <taxon>Gunneridae</taxon>
        <taxon>Pentapetalae</taxon>
        <taxon>rosids</taxon>
        <taxon>fabids</taxon>
        <taxon>Rosales</taxon>
        <taxon>Rosaceae</taxon>
        <taxon>Rosoideae</taxon>
        <taxon>Rosoideae incertae sedis</taxon>
        <taxon>Rubus</taxon>
    </lineage>
</organism>
<dbReference type="EMBL" id="JBEDUW010000002">
    <property type="protein sequence ID" value="KAK9942971.1"/>
    <property type="molecule type" value="Genomic_DNA"/>
</dbReference>
<dbReference type="SUPFAM" id="SSF55961">
    <property type="entry name" value="Bet v1-like"/>
    <property type="match status" value="1"/>
</dbReference>
<dbReference type="InterPro" id="IPR042160">
    <property type="entry name" value="HD-Zip_IV"/>
</dbReference>
<comment type="caution">
    <text evidence="3">The sequence shown here is derived from an EMBL/GenBank/DDBJ whole genome shotgun (WGS) entry which is preliminary data.</text>
</comment>
<dbReference type="PANTHER" id="PTHR45654">
    <property type="entry name" value="HOMEOBOX-LEUCINE ZIPPER PROTEIN MERISTEM L1"/>
    <property type="match status" value="1"/>
</dbReference>
<reference evidence="3 4" key="1">
    <citation type="journal article" date="2023" name="G3 (Bethesda)">
        <title>A chromosome-length genome assembly and annotation of blackberry (Rubus argutus, cv. 'Hillquist').</title>
        <authorList>
            <person name="Bruna T."/>
            <person name="Aryal R."/>
            <person name="Dudchenko O."/>
            <person name="Sargent D.J."/>
            <person name="Mead D."/>
            <person name="Buti M."/>
            <person name="Cavallini A."/>
            <person name="Hytonen T."/>
            <person name="Andres J."/>
            <person name="Pham M."/>
            <person name="Weisz D."/>
            <person name="Mascagni F."/>
            <person name="Usai G."/>
            <person name="Natali L."/>
            <person name="Bassil N."/>
            <person name="Fernandez G.E."/>
            <person name="Lomsadze A."/>
            <person name="Armour M."/>
            <person name="Olukolu B."/>
            <person name="Poorten T."/>
            <person name="Britton C."/>
            <person name="Davik J."/>
            <person name="Ashrafi H."/>
            <person name="Aiden E.L."/>
            <person name="Borodovsky M."/>
            <person name="Worthington M."/>
        </authorList>
    </citation>
    <scope>NUCLEOTIDE SEQUENCE [LARGE SCALE GENOMIC DNA]</scope>
    <source>
        <strain evidence="3">PI 553951</strain>
    </source>
</reference>
<name>A0AAW1Y3C6_RUBAR</name>
<feature type="compositionally biased region" description="Low complexity" evidence="1">
    <location>
        <begin position="215"/>
        <end position="228"/>
    </location>
</feature>
<feature type="region of interest" description="Disordered" evidence="1">
    <location>
        <begin position="215"/>
        <end position="248"/>
    </location>
</feature>
<evidence type="ECO:0000256" key="1">
    <source>
        <dbReference type="SAM" id="MobiDB-lite"/>
    </source>
</evidence>
<dbReference type="AlphaFoldDB" id="A0AAW1Y3C6"/>
<dbReference type="InterPro" id="IPR057993">
    <property type="entry name" value="HD-Zip_IV_C"/>
</dbReference>
<protein>
    <recommendedName>
        <fullName evidence="2">HD-Zip IV C-terminal domain-containing protein</fullName>
    </recommendedName>
</protein>
<sequence>MEVKTNKRRGDPGKPPGLHRTAGCTVELISSHNRVFDYLSDIQNRPQWERMSSGSSVQALVNITTGPDPRNCISVLAMSNHKDILILQECCTDATGSYVIFAPISPDVFQSMLYGVDQEVPLMPFGFSILPNVSGSILDGTLLTMVFQITITTTAFHLSRSPSSPASSLPFILFSLTRSRPIAAPTLHLTSPRPGALIVVDSASSSASYQALLSSLPSPSSTISNRPATPRPTSSPPLQFRSLSTTPSIQPPRVSLLVAAPAPAIHQVNSNHQSPLHRRQSNQHLLPPSQATSPPARPRALLAVNPIDPSLGVAASAHHAGRDFPAASSSQQRRLLLAAAINLPSPSPTIRPLLSLLAVTSTPLS</sequence>
<gene>
    <name evidence="3" type="ORF">M0R45_008604</name>
</gene>
<feature type="compositionally biased region" description="Basic and acidic residues" evidence="1">
    <location>
        <begin position="1"/>
        <end position="12"/>
    </location>
</feature>
<evidence type="ECO:0000313" key="4">
    <source>
        <dbReference type="Proteomes" id="UP001457282"/>
    </source>
</evidence>